<dbReference type="InterPro" id="IPR051259">
    <property type="entry name" value="rRNA_Methyltransferase"/>
</dbReference>
<evidence type="ECO:0000313" key="5">
    <source>
        <dbReference type="Proteomes" id="UP000730482"/>
    </source>
</evidence>
<dbReference type="GO" id="GO:0008168">
    <property type="term" value="F:methyltransferase activity"/>
    <property type="evidence" value="ECO:0007669"/>
    <property type="project" value="UniProtKB-KW"/>
</dbReference>
<evidence type="ECO:0000313" key="4">
    <source>
        <dbReference type="EMBL" id="MBS2547291.1"/>
    </source>
</evidence>
<feature type="domain" description="tRNA/rRNA methyltransferase SpoU type" evidence="3">
    <location>
        <begin position="121"/>
        <end position="263"/>
    </location>
</feature>
<dbReference type="InterPro" id="IPR029064">
    <property type="entry name" value="Ribosomal_eL30-like_sf"/>
</dbReference>
<dbReference type="PANTHER" id="PTHR43191">
    <property type="entry name" value="RRNA METHYLTRANSFERASE 3"/>
    <property type="match status" value="1"/>
</dbReference>
<dbReference type="RefSeq" id="WP_212008886.1">
    <property type="nucleotide sequence ID" value="NZ_JAAFYZ010000025.1"/>
</dbReference>
<evidence type="ECO:0000259" key="3">
    <source>
        <dbReference type="Pfam" id="PF00588"/>
    </source>
</evidence>
<sequence length="269" mass="28407">MGELIEVTVPSDPRLHDYSGLTDVELRKVREPAEGLFLAEGEKVIRRALAAGYPMRSTLLSPKWAAAMRPLIDAVDAPIYVGDEALLEAVTGFHVHRGALASMQRTPLPSAGTVLERARRVVVMEDIVNHTNLGAIFRSAAALGMDAALLTPSCADPLYRRSVRVSMGTVFAMPYARLDSWPGGLATLTEHGFRTVALTPGPTAIDLRDLRFGPQDKVALLLGTEGDGLSDPALAAADLRVRIPMAAGVDSLNVAAAAAVACYAIAAGS</sequence>
<dbReference type="InterPro" id="IPR001537">
    <property type="entry name" value="SpoU_MeTrfase"/>
</dbReference>
<dbReference type="SUPFAM" id="SSF75217">
    <property type="entry name" value="alpha/beta knot"/>
    <property type="match status" value="1"/>
</dbReference>
<comment type="caution">
    <text evidence="4">The sequence shown here is derived from an EMBL/GenBank/DDBJ whole genome shotgun (WGS) entry which is preliminary data.</text>
</comment>
<evidence type="ECO:0000256" key="1">
    <source>
        <dbReference type="ARBA" id="ARBA00022603"/>
    </source>
</evidence>
<protein>
    <submittedName>
        <fullName evidence="4">RNA methyltransferase</fullName>
    </submittedName>
</protein>
<dbReference type="InterPro" id="IPR029026">
    <property type="entry name" value="tRNA_m1G_MTases_N"/>
</dbReference>
<proteinExistence type="predicted"/>
<dbReference type="Gene3D" id="3.40.1280.10">
    <property type="match status" value="1"/>
</dbReference>
<dbReference type="InterPro" id="IPR029028">
    <property type="entry name" value="Alpha/beta_knot_MTases"/>
</dbReference>
<dbReference type="GO" id="GO:0032259">
    <property type="term" value="P:methylation"/>
    <property type="evidence" value="ECO:0007669"/>
    <property type="project" value="UniProtKB-KW"/>
</dbReference>
<dbReference type="EMBL" id="JAAFYZ010000025">
    <property type="protein sequence ID" value="MBS2547291.1"/>
    <property type="molecule type" value="Genomic_DNA"/>
</dbReference>
<dbReference type="PANTHER" id="PTHR43191:SF12">
    <property type="entry name" value="RRNA METHYLASE"/>
    <property type="match status" value="1"/>
</dbReference>
<organism evidence="4 5">
    <name type="scientific">Catenulispora pinistramenti</name>
    <dbReference type="NCBI Taxonomy" id="2705254"/>
    <lineage>
        <taxon>Bacteria</taxon>
        <taxon>Bacillati</taxon>
        <taxon>Actinomycetota</taxon>
        <taxon>Actinomycetes</taxon>
        <taxon>Catenulisporales</taxon>
        <taxon>Catenulisporaceae</taxon>
        <taxon>Catenulispora</taxon>
    </lineage>
</organism>
<keyword evidence="1 4" id="KW-0489">Methyltransferase</keyword>
<dbReference type="Proteomes" id="UP000730482">
    <property type="component" value="Unassembled WGS sequence"/>
</dbReference>
<accession>A0ABS5KMK3</accession>
<dbReference type="SUPFAM" id="SSF55315">
    <property type="entry name" value="L30e-like"/>
    <property type="match status" value="1"/>
</dbReference>
<name>A0ABS5KMK3_9ACTN</name>
<reference evidence="4 5" key="1">
    <citation type="submission" date="2020-02" db="EMBL/GenBank/DDBJ databases">
        <title>Acidophilic actinobacteria isolated from forest soil.</title>
        <authorList>
            <person name="Golinska P."/>
        </authorList>
    </citation>
    <scope>NUCLEOTIDE SEQUENCE [LARGE SCALE GENOMIC DNA]</scope>
    <source>
        <strain evidence="4 5">NL8</strain>
    </source>
</reference>
<evidence type="ECO:0000256" key="2">
    <source>
        <dbReference type="ARBA" id="ARBA00022679"/>
    </source>
</evidence>
<keyword evidence="2" id="KW-0808">Transferase</keyword>
<dbReference type="Pfam" id="PF00588">
    <property type="entry name" value="SpoU_methylase"/>
    <property type="match status" value="1"/>
</dbReference>
<gene>
    <name evidence="4" type="ORF">KGQ19_10435</name>
</gene>
<dbReference type="Gene3D" id="3.30.1330.30">
    <property type="match status" value="1"/>
</dbReference>
<dbReference type="CDD" id="cd18095">
    <property type="entry name" value="SpoU-like_rRNA-MTase"/>
    <property type="match status" value="1"/>
</dbReference>
<keyword evidence="5" id="KW-1185">Reference proteome</keyword>